<comment type="subcellular location">
    <subcellularLocation>
        <location evidence="1">Membrane</location>
        <topology evidence="1">Multi-pass membrane protein</topology>
    </subcellularLocation>
</comment>
<feature type="transmembrane region" description="Helical" evidence="5">
    <location>
        <begin position="109"/>
        <end position="134"/>
    </location>
</feature>
<gene>
    <name evidence="7" type="ORF">PTSG_03793</name>
</gene>
<dbReference type="Gene3D" id="1.20.1250.20">
    <property type="entry name" value="MFS general substrate transporter like domains"/>
    <property type="match status" value="2"/>
</dbReference>
<feature type="transmembrane region" description="Helical" evidence="5">
    <location>
        <begin position="78"/>
        <end position="97"/>
    </location>
</feature>
<sequence>MKKMNRELKMALLVLLYTLQGIPMGLAASIPLLLQERTTNYGSQALFSFTSWPFSLKLLWAPIVDGLFVRKFGRRKTWLVPAQLLIGLLMLVAAQPIDAMLNASEPNIHAITAIFFVLYFLCATQDIAVDGWALTMLDDNDVDKASICNSLGQSLGYFTSYLLFIALNDTSVCNKYFRSVPSDEPLVTLGDFFVFFGIVFLVTTIIVAIFKREEPTREHKAEISIAGSYVKLTQLLSLRPVQLLGLFLLTCRLGFVCLESTFALKLQEFGVPKAEIAALGPLAFPVQLLVPPLMGRFAGRRLALWTKLYPIRIGLGILLLCGALYAQVYLAPRAEGGHAPLTMMEWVVLLVLNLTSSALSQAMFTLQMQFYCQISDPSIGGTYMTFLNTLTNLGGIWPATSSMWLIGQLTDCTSDMDAHVCSERKNRFYIVASGTLVIGLLWYVYAAPWFRRLETLPPSTWHIAGSKRTD</sequence>
<feature type="chain" id="PRO_5003287302" description="Acetyl-coenzyme A transporter 1" evidence="6">
    <location>
        <begin position="28"/>
        <end position="470"/>
    </location>
</feature>
<feature type="transmembrane region" description="Helical" evidence="5">
    <location>
        <begin position="187"/>
        <end position="210"/>
    </location>
</feature>
<dbReference type="OMA" id="RRKSWIM"/>
<dbReference type="EMBL" id="GL832962">
    <property type="protein sequence ID" value="EGD83162.1"/>
    <property type="molecule type" value="Genomic_DNA"/>
</dbReference>
<dbReference type="PANTHER" id="PTHR12778:SF9">
    <property type="entry name" value="ACETYL-COENZYME A TRANSPORTER 1"/>
    <property type="match status" value="1"/>
</dbReference>
<dbReference type="GeneID" id="16076106"/>
<dbReference type="GO" id="GO:0008521">
    <property type="term" value="F:acetyl-CoA transmembrane transporter activity"/>
    <property type="evidence" value="ECO:0007669"/>
    <property type="project" value="InterPro"/>
</dbReference>
<keyword evidence="2 5" id="KW-0812">Transmembrane</keyword>
<dbReference type="FunCoup" id="F2U5E6">
    <property type="interactions" value="628"/>
</dbReference>
<dbReference type="InParanoid" id="F2U5E6"/>
<feature type="transmembrane region" description="Helical" evidence="5">
    <location>
        <begin position="428"/>
        <end position="450"/>
    </location>
</feature>
<feature type="transmembrane region" description="Helical" evidence="5">
    <location>
        <begin position="309"/>
        <end position="326"/>
    </location>
</feature>
<dbReference type="RefSeq" id="XP_004995526.1">
    <property type="nucleotide sequence ID" value="XM_004995469.1"/>
</dbReference>
<evidence type="ECO:0000313" key="7">
    <source>
        <dbReference type="EMBL" id="EGD83162.1"/>
    </source>
</evidence>
<keyword evidence="3 5" id="KW-1133">Transmembrane helix</keyword>
<dbReference type="Proteomes" id="UP000007799">
    <property type="component" value="Unassembled WGS sequence"/>
</dbReference>
<evidence type="ECO:0000256" key="1">
    <source>
        <dbReference type="ARBA" id="ARBA00004141"/>
    </source>
</evidence>
<name>F2U5E6_SALR5</name>
<evidence type="ECO:0000256" key="5">
    <source>
        <dbReference type="SAM" id="Phobius"/>
    </source>
</evidence>
<dbReference type="InterPro" id="IPR024371">
    <property type="entry name" value="AcetylCoA_trans_1-like"/>
</dbReference>
<evidence type="ECO:0000256" key="4">
    <source>
        <dbReference type="ARBA" id="ARBA00023136"/>
    </source>
</evidence>
<feature type="signal peptide" evidence="6">
    <location>
        <begin position="1"/>
        <end position="27"/>
    </location>
</feature>
<dbReference type="OrthoDB" id="6415790at2759"/>
<keyword evidence="4 5" id="KW-0472">Membrane</keyword>
<feature type="transmembrane region" description="Helical" evidence="5">
    <location>
        <begin position="51"/>
        <end position="69"/>
    </location>
</feature>
<evidence type="ECO:0008006" key="9">
    <source>
        <dbReference type="Google" id="ProtNLM"/>
    </source>
</evidence>
<keyword evidence="8" id="KW-1185">Reference proteome</keyword>
<evidence type="ECO:0000256" key="3">
    <source>
        <dbReference type="ARBA" id="ARBA00022989"/>
    </source>
</evidence>
<evidence type="ECO:0000313" key="8">
    <source>
        <dbReference type="Proteomes" id="UP000007799"/>
    </source>
</evidence>
<feature type="transmembrane region" description="Helical" evidence="5">
    <location>
        <begin position="346"/>
        <end position="366"/>
    </location>
</feature>
<dbReference type="InterPro" id="IPR036259">
    <property type="entry name" value="MFS_trans_sf"/>
</dbReference>
<dbReference type="eggNOG" id="KOG3574">
    <property type="taxonomic scope" value="Eukaryota"/>
</dbReference>
<evidence type="ECO:0000256" key="6">
    <source>
        <dbReference type="SAM" id="SignalP"/>
    </source>
</evidence>
<dbReference type="KEGG" id="sre:PTSG_03793"/>
<dbReference type="AlphaFoldDB" id="F2U5E6"/>
<evidence type="ECO:0000256" key="2">
    <source>
        <dbReference type="ARBA" id="ARBA00022692"/>
    </source>
</evidence>
<dbReference type="STRING" id="946362.F2U5E6"/>
<reference evidence="7" key="1">
    <citation type="submission" date="2009-08" db="EMBL/GenBank/DDBJ databases">
        <title>Annotation of Salpingoeca rosetta.</title>
        <authorList>
            <consortium name="The Broad Institute Genome Sequencing Platform"/>
            <person name="Russ C."/>
            <person name="Cuomo C."/>
            <person name="Burger G."/>
            <person name="Gray M.W."/>
            <person name="Holland P.W.H."/>
            <person name="King N."/>
            <person name="Lang F.B.F."/>
            <person name="Roger A.J."/>
            <person name="Ruiz-Trillo I."/>
            <person name="Young S.K."/>
            <person name="Zeng Q."/>
            <person name="Gargeya S."/>
            <person name="Alvarado L."/>
            <person name="Berlin A."/>
            <person name="Chapman S.B."/>
            <person name="Chen Z."/>
            <person name="Freedman E."/>
            <person name="Gellesch M."/>
            <person name="Goldberg J."/>
            <person name="Griggs A."/>
            <person name="Gujja S."/>
            <person name="Heilman E."/>
            <person name="Heiman D."/>
            <person name="Howarth C."/>
            <person name="Mehta T."/>
            <person name="Neiman D."/>
            <person name="Pearson M."/>
            <person name="Roberts A."/>
            <person name="Saif S."/>
            <person name="Shea T."/>
            <person name="Shenoy N."/>
            <person name="Sisk P."/>
            <person name="Stolte C."/>
            <person name="Sykes S."/>
            <person name="White J."/>
            <person name="Yandava C."/>
            <person name="Haas B."/>
            <person name="Nusbaum C."/>
            <person name="Birren B."/>
        </authorList>
    </citation>
    <scope>NUCLEOTIDE SEQUENCE [LARGE SCALE GENOMIC DNA]</scope>
    <source>
        <strain evidence="7">ATCC 50818</strain>
    </source>
</reference>
<proteinExistence type="predicted"/>
<dbReference type="GO" id="GO:0016020">
    <property type="term" value="C:membrane"/>
    <property type="evidence" value="ECO:0007669"/>
    <property type="project" value="UniProtKB-SubCell"/>
</dbReference>
<accession>F2U5E6</accession>
<dbReference type="SUPFAM" id="SSF103473">
    <property type="entry name" value="MFS general substrate transporter"/>
    <property type="match status" value="1"/>
</dbReference>
<dbReference type="Pfam" id="PF13000">
    <property type="entry name" value="Acatn"/>
    <property type="match status" value="3"/>
</dbReference>
<organism evidence="8">
    <name type="scientific">Salpingoeca rosetta (strain ATCC 50818 / BSB-021)</name>
    <dbReference type="NCBI Taxonomy" id="946362"/>
    <lineage>
        <taxon>Eukaryota</taxon>
        <taxon>Choanoflagellata</taxon>
        <taxon>Craspedida</taxon>
        <taxon>Salpingoecidae</taxon>
        <taxon>Salpingoeca</taxon>
    </lineage>
</organism>
<feature type="transmembrane region" description="Helical" evidence="5">
    <location>
        <begin position="146"/>
        <end position="167"/>
    </location>
</feature>
<protein>
    <recommendedName>
        <fullName evidence="9">Acetyl-coenzyme A transporter 1</fullName>
    </recommendedName>
</protein>
<keyword evidence="6" id="KW-0732">Signal</keyword>
<dbReference type="GO" id="GO:0035348">
    <property type="term" value="P:acetyl-CoA transmembrane transport"/>
    <property type="evidence" value="ECO:0007669"/>
    <property type="project" value="InterPro"/>
</dbReference>
<dbReference type="PANTHER" id="PTHR12778">
    <property type="entry name" value="SOLUTE CARRIER FAMILY 33 ACETYL-COA TRANSPORTER -RELATED"/>
    <property type="match status" value="1"/>
</dbReference>
<dbReference type="InterPro" id="IPR004752">
    <property type="entry name" value="AmpG_permease/AT-1"/>
</dbReference>